<comment type="caution">
    <text evidence="1">The sequence shown here is derived from an EMBL/GenBank/DDBJ whole genome shotgun (WGS) entry which is preliminary data.</text>
</comment>
<gene>
    <name evidence="1" type="ORF">S12H4_28046</name>
</gene>
<proteinExistence type="predicted"/>
<reference evidence="1" key="1">
    <citation type="journal article" date="2014" name="Front. Microbiol.">
        <title>High frequency of phylogenetically diverse reductive dehalogenase-homologous genes in deep subseafloor sedimentary metagenomes.</title>
        <authorList>
            <person name="Kawai M."/>
            <person name="Futagami T."/>
            <person name="Toyoda A."/>
            <person name="Takaki Y."/>
            <person name="Nishi S."/>
            <person name="Hori S."/>
            <person name="Arai W."/>
            <person name="Tsubouchi T."/>
            <person name="Morono Y."/>
            <person name="Uchiyama I."/>
            <person name="Ito T."/>
            <person name="Fujiyama A."/>
            <person name="Inagaki F."/>
            <person name="Takami H."/>
        </authorList>
    </citation>
    <scope>NUCLEOTIDE SEQUENCE</scope>
    <source>
        <strain evidence="1">Expedition CK06-06</strain>
    </source>
</reference>
<dbReference type="AlphaFoldDB" id="X1UD76"/>
<organism evidence="1">
    <name type="scientific">marine sediment metagenome</name>
    <dbReference type="NCBI Taxonomy" id="412755"/>
    <lineage>
        <taxon>unclassified sequences</taxon>
        <taxon>metagenomes</taxon>
        <taxon>ecological metagenomes</taxon>
    </lineage>
</organism>
<accession>X1UD76</accession>
<feature type="non-terminal residue" evidence="1">
    <location>
        <position position="1"/>
    </location>
</feature>
<protein>
    <submittedName>
        <fullName evidence="1">Uncharacterized protein</fullName>
    </submittedName>
</protein>
<dbReference type="EMBL" id="BARW01016056">
    <property type="protein sequence ID" value="GAJ01507.1"/>
    <property type="molecule type" value="Genomic_DNA"/>
</dbReference>
<evidence type="ECO:0000313" key="1">
    <source>
        <dbReference type="EMBL" id="GAJ01507.1"/>
    </source>
</evidence>
<sequence length="39" mass="4638">VRRIWARRMAREQKALLIAFVKNVGQSAFPVWHIQNKAF</sequence>
<name>X1UD76_9ZZZZ</name>